<dbReference type="Gene3D" id="1.20.140.10">
    <property type="entry name" value="Butyryl-CoA Dehydrogenase, subunit A, domain 3"/>
    <property type="match status" value="1"/>
</dbReference>
<evidence type="ECO:0000256" key="9">
    <source>
        <dbReference type="ARBA" id="ARBA00042660"/>
    </source>
</evidence>
<feature type="domain" description="Acyl-CoA oxidase/dehydrogenase middle" evidence="11">
    <location>
        <begin position="125"/>
        <end position="219"/>
    </location>
</feature>
<evidence type="ECO:0000256" key="7">
    <source>
        <dbReference type="ARBA" id="ARBA00037085"/>
    </source>
</evidence>
<dbReference type="PROSITE" id="PS00073">
    <property type="entry name" value="ACYL_COA_DH_2"/>
    <property type="match status" value="1"/>
</dbReference>
<evidence type="ECO:0000259" key="10">
    <source>
        <dbReference type="Pfam" id="PF00441"/>
    </source>
</evidence>
<dbReference type="InterPro" id="IPR037069">
    <property type="entry name" value="AcylCoA_DH/ox_N_sf"/>
</dbReference>
<evidence type="ECO:0000256" key="6">
    <source>
        <dbReference type="ARBA" id="ARBA00023002"/>
    </source>
</evidence>
<dbReference type="PANTHER" id="PTHR48083:SF20">
    <property type="entry name" value="LONG-CHAIN SPECIFIC ACYL-COA DEHYDROGENASE, MITOCHONDRIAL"/>
    <property type="match status" value="1"/>
</dbReference>
<dbReference type="InterPro" id="IPR046373">
    <property type="entry name" value="Acyl-CoA_Oxase/DH_mid-dom_sf"/>
</dbReference>
<comment type="pathway">
    <text evidence="2">Siderophore biosynthesis; mycobactin biosynthesis.</text>
</comment>
<keyword evidence="14" id="KW-1185">Reference proteome</keyword>
<comment type="function">
    <text evidence="7">Catalyzes the dehydrogenation at the alpha-beta position of ACP-bound acyl chains. This results in the introduction of a double bond in the lipidic chain, which is further transferred to the epsilon-amino group of lysine residue in the mycobactin core by MbtK.</text>
</comment>
<evidence type="ECO:0000256" key="1">
    <source>
        <dbReference type="ARBA" id="ARBA00001974"/>
    </source>
</evidence>
<dbReference type="EMBL" id="JBEPSH010000007">
    <property type="protein sequence ID" value="MET4578604.1"/>
    <property type="molecule type" value="Genomic_DNA"/>
</dbReference>
<dbReference type="Gene3D" id="2.40.110.10">
    <property type="entry name" value="Butyryl-CoA Dehydrogenase, subunit A, domain 2"/>
    <property type="match status" value="1"/>
</dbReference>
<evidence type="ECO:0000256" key="3">
    <source>
        <dbReference type="ARBA" id="ARBA00009347"/>
    </source>
</evidence>
<keyword evidence="6 13" id="KW-0560">Oxidoreductase</keyword>
<comment type="caution">
    <text evidence="13">The sequence shown here is derived from an EMBL/GenBank/DDBJ whole genome shotgun (WGS) entry which is preliminary data.</text>
</comment>
<keyword evidence="5" id="KW-0274">FAD</keyword>
<dbReference type="InterPro" id="IPR006089">
    <property type="entry name" value="Acyl-CoA_DH_CS"/>
</dbReference>
<dbReference type="PROSITE" id="PS00072">
    <property type="entry name" value="ACYL_COA_DH_1"/>
    <property type="match status" value="1"/>
</dbReference>
<feature type="domain" description="Acyl-CoA dehydrogenase/oxidase C-terminal" evidence="10">
    <location>
        <begin position="233"/>
        <end position="379"/>
    </location>
</feature>
<dbReference type="InterPro" id="IPR009075">
    <property type="entry name" value="AcylCo_DH/oxidase_C"/>
</dbReference>
<evidence type="ECO:0000256" key="2">
    <source>
        <dbReference type="ARBA" id="ARBA00005102"/>
    </source>
</evidence>
<evidence type="ECO:0000256" key="5">
    <source>
        <dbReference type="ARBA" id="ARBA00022827"/>
    </source>
</evidence>
<sequence length="384" mass="42928">MPSKRPLFTPDHEMFRDSVRRFVETELKPHHAQWEEDGLVPREVWRKAGDAGLLCCNTSEEYGGTGSDFLYNCVVIEEMARAGVTGPGFNIHSDMVATYIERFGSEELKKKWLPGMVSGEVIGSLGITEPGAGSDVRGIRTSARREGDEYVINGQKTYISNGQTSDVVMLVTKSDPARPREAISLFLVETNRPGFKRGRNLKKLGLHAQDTSELFFDEVRVPASNLIGEEHVGFKYLTANLAHERLVQAVRSCVVAEVTIEQTVEYTSSRKAFGQTIADFQNTQFKLAELHAATVVARAFVDRCIEQQLNHELDPVTAAIAKMQLSDLHCRVVDECLQLHGGWGYMWEFPVCRAYADARIVKIAGGAMEVMKQIISRDLFKRGR</sequence>
<comment type="cofactor">
    <cofactor evidence="1">
        <name>FAD</name>
        <dbReference type="ChEBI" id="CHEBI:57692"/>
    </cofactor>
</comment>
<dbReference type="Pfam" id="PF02770">
    <property type="entry name" value="Acyl-CoA_dh_M"/>
    <property type="match status" value="1"/>
</dbReference>
<dbReference type="Pfam" id="PF00441">
    <property type="entry name" value="Acyl-CoA_dh_1"/>
    <property type="match status" value="1"/>
</dbReference>
<evidence type="ECO:0000259" key="11">
    <source>
        <dbReference type="Pfam" id="PF02770"/>
    </source>
</evidence>
<dbReference type="InterPro" id="IPR009100">
    <property type="entry name" value="AcylCoA_DH/oxidase_NM_dom_sf"/>
</dbReference>
<dbReference type="InterPro" id="IPR006091">
    <property type="entry name" value="Acyl-CoA_Oxase/DH_mid-dom"/>
</dbReference>
<evidence type="ECO:0000256" key="8">
    <source>
        <dbReference type="ARBA" id="ARBA00040394"/>
    </source>
</evidence>
<protein>
    <recommendedName>
        <fullName evidence="8">Acyl-[acyl-carrier-protein] dehydrogenase MbtN</fullName>
    </recommendedName>
    <alternativeName>
        <fullName evidence="9">Mycobactin synthase protein N</fullName>
    </alternativeName>
</protein>
<name>A0ABV2QC54_9BURK</name>
<dbReference type="PANTHER" id="PTHR48083">
    <property type="entry name" value="MEDIUM-CHAIN SPECIFIC ACYL-COA DEHYDROGENASE, MITOCHONDRIAL-RELATED"/>
    <property type="match status" value="1"/>
</dbReference>
<dbReference type="RefSeq" id="WP_354445984.1">
    <property type="nucleotide sequence ID" value="NZ_JBEPSH010000007.1"/>
</dbReference>
<evidence type="ECO:0000313" key="13">
    <source>
        <dbReference type="EMBL" id="MET4578604.1"/>
    </source>
</evidence>
<dbReference type="Pfam" id="PF02771">
    <property type="entry name" value="Acyl-CoA_dh_N"/>
    <property type="match status" value="1"/>
</dbReference>
<dbReference type="InterPro" id="IPR036250">
    <property type="entry name" value="AcylCo_DH-like_C"/>
</dbReference>
<comment type="similarity">
    <text evidence="3">Belongs to the acyl-CoA dehydrogenase family.</text>
</comment>
<evidence type="ECO:0000313" key="14">
    <source>
        <dbReference type="Proteomes" id="UP001549320"/>
    </source>
</evidence>
<proteinExistence type="inferred from homology"/>
<organism evidence="13 14">
    <name type="scientific">Ottowia thiooxydans</name>
    <dbReference type="NCBI Taxonomy" id="219182"/>
    <lineage>
        <taxon>Bacteria</taxon>
        <taxon>Pseudomonadati</taxon>
        <taxon>Pseudomonadota</taxon>
        <taxon>Betaproteobacteria</taxon>
        <taxon>Burkholderiales</taxon>
        <taxon>Comamonadaceae</taxon>
        <taxon>Ottowia</taxon>
    </lineage>
</organism>
<keyword evidence="4" id="KW-0285">Flavoprotein</keyword>
<reference evidence="13 14" key="1">
    <citation type="submission" date="2024-06" db="EMBL/GenBank/DDBJ databases">
        <title>Sorghum-associated microbial communities from plants grown in Nebraska, USA.</title>
        <authorList>
            <person name="Schachtman D."/>
        </authorList>
    </citation>
    <scope>NUCLEOTIDE SEQUENCE [LARGE SCALE GENOMIC DNA]</scope>
    <source>
        <strain evidence="13 14">2709</strain>
    </source>
</reference>
<dbReference type="Proteomes" id="UP001549320">
    <property type="component" value="Unassembled WGS sequence"/>
</dbReference>
<dbReference type="InterPro" id="IPR050741">
    <property type="entry name" value="Acyl-CoA_dehydrogenase"/>
</dbReference>
<feature type="domain" description="Acyl-CoA dehydrogenase/oxidase N-terminal" evidence="12">
    <location>
        <begin position="9"/>
        <end position="120"/>
    </location>
</feature>
<dbReference type="Gene3D" id="1.10.540.10">
    <property type="entry name" value="Acyl-CoA dehydrogenase/oxidase, N-terminal domain"/>
    <property type="match status" value="1"/>
</dbReference>
<accession>A0ABV2QC54</accession>
<gene>
    <name evidence="13" type="ORF">ABIE13_003720</name>
</gene>
<dbReference type="SUPFAM" id="SSF47203">
    <property type="entry name" value="Acyl-CoA dehydrogenase C-terminal domain-like"/>
    <property type="match status" value="1"/>
</dbReference>
<evidence type="ECO:0000256" key="4">
    <source>
        <dbReference type="ARBA" id="ARBA00022630"/>
    </source>
</evidence>
<dbReference type="SUPFAM" id="SSF56645">
    <property type="entry name" value="Acyl-CoA dehydrogenase NM domain-like"/>
    <property type="match status" value="1"/>
</dbReference>
<dbReference type="GO" id="GO:0070991">
    <property type="term" value="F:medium-chain fatty acyl-CoA dehydrogenase activity"/>
    <property type="evidence" value="ECO:0007669"/>
    <property type="project" value="UniProtKB-EC"/>
</dbReference>
<dbReference type="InterPro" id="IPR013786">
    <property type="entry name" value="AcylCoA_DH/ox_N"/>
</dbReference>
<evidence type="ECO:0000259" key="12">
    <source>
        <dbReference type="Pfam" id="PF02771"/>
    </source>
</evidence>